<keyword evidence="13" id="KW-1185">Reference proteome</keyword>
<dbReference type="GO" id="GO:0003677">
    <property type="term" value="F:DNA binding"/>
    <property type="evidence" value="ECO:0007669"/>
    <property type="project" value="UniProtKB-KW"/>
</dbReference>
<dbReference type="RefSeq" id="WP_062125587.1">
    <property type="nucleotide sequence ID" value="NZ_LRBG01000004.1"/>
</dbReference>
<comment type="function">
    <text evidence="10">Subunit R is required for both nuclease and ATPase activities, but not for modification.</text>
</comment>
<dbReference type="SUPFAM" id="SSF52540">
    <property type="entry name" value="P-loop containing nucleoside triphosphate hydrolases"/>
    <property type="match status" value="2"/>
</dbReference>
<keyword evidence="7 10" id="KW-0378">Hydrolase</keyword>
<dbReference type="Pfam" id="PF11867">
    <property type="entry name" value="T1RH-like_C"/>
    <property type="match status" value="1"/>
</dbReference>
<dbReference type="GO" id="GO:0005524">
    <property type="term" value="F:ATP binding"/>
    <property type="evidence" value="ECO:0007669"/>
    <property type="project" value="UniProtKB-KW"/>
</dbReference>
<accession>A0A149PYP3</accession>
<dbReference type="OrthoDB" id="9758243at2"/>
<dbReference type="Pfam" id="PF18766">
    <property type="entry name" value="SWI2_SNF2"/>
    <property type="match status" value="1"/>
</dbReference>
<evidence type="ECO:0000256" key="4">
    <source>
        <dbReference type="ARBA" id="ARBA00022741"/>
    </source>
</evidence>
<dbReference type="InterPro" id="IPR027417">
    <property type="entry name" value="P-loop_NTPase"/>
</dbReference>
<dbReference type="PANTHER" id="PTHR30195">
    <property type="entry name" value="TYPE I SITE-SPECIFIC DEOXYRIBONUCLEASE PROTEIN SUBUNIT M AND R"/>
    <property type="match status" value="1"/>
</dbReference>
<dbReference type="InterPro" id="IPR007409">
    <property type="entry name" value="Restrct_endonuc_type1_HsdR_N"/>
</dbReference>
<keyword evidence="12" id="KW-0347">Helicase</keyword>
<dbReference type="CDD" id="cd18030">
    <property type="entry name" value="DEXHc_RE_I_HsdR"/>
    <property type="match status" value="1"/>
</dbReference>
<dbReference type="EMBL" id="LRBG01000004">
    <property type="protein sequence ID" value="KXU90178.1"/>
    <property type="molecule type" value="Genomic_DNA"/>
</dbReference>
<dbReference type="InterPro" id="IPR040980">
    <property type="entry name" value="SWI2_SNF2"/>
</dbReference>
<evidence type="ECO:0000259" key="11">
    <source>
        <dbReference type="PROSITE" id="PS51192"/>
    </source>
</evidence>
<dbReference type="InterPro" id="IPR051268">
    <property type="entry name" value="Type-I_R_enzyme_R_subunit"/>
</dbReference>
<dbReference type="Gene3D" id="3.90.1570.50">
    <property type="match status" value="1"/>
</dbReference>
<dbReference type="InterPro" id="IPR021810">
    <property type="entry name" value="T1RH-like_C"/>
</dbReference>
<dbReference type="InterPro" id="IPR004473">
    <property type="entry name" value="Restrct_endonuc_typeI_HsdR"/>
</dbReference>
<name>A0A149PYP3_9BURK</name>
<proteinExistence type="inferred from homology"/>
<keyword evidence="6" id="KW-0255">Endonuclease</keyword>
<dbReference type="NCBIfam" id="TIGR00348">
    <property type="entry name" value="hsdR"/>
    <property type="match status" value="1"/>
</dbReference>
<evidence type="ECO:0000256" key="10">
    <source>
        <dbReference type="RuleBase" id="RU364115"/>
    </source>
</evidence>
<reference evidence="12 13" key="1">
    <citation type="journal article" date="2015" name="Int. J. Syst. Evol. Microbiol.">
        <title>Burkholderia monticola sp. nov., isolated from mountain soil.</title>
        <authorList>
            <person name="Baek I."/>
            <person name="Seo B."/>
            <person name="Lee I."/>
            <person name="Yi H."/>
            <person name="Chun J."/>
        </authorList>
    </citation>
    <scope>NUCLEOTIDE SEQUENCE [LARGE SCALE GENOMIC DNA]</scope>
    <source>
        <strain evidence="12 13">JC2948</strain>
    </source>
</reference>
<comment type="catalytic activity">
    <reaction evidence="1 10">
        <text>Endonucleolytic cleavage of DNA to give random double-stranded fragments with terminal 5'-phosphates, ATP is simultaneously hydrolyzed.</text>
        <dbReference type="EC" id="3.1.21.3"/>
    </reaction>
</comment>
<dbReference type="InterPro" id="IPR055180">
    <property type="entry name" value="HsdR_RecA-like_helicase_dom_2"/>
</dbReference>
<dbReference type="Gene3D" id="3.40.50.300">
    <property type="entry name" value="P-loop containing nucleotide triphosphate hydrolases"/>
    <property type="match status" value="3"/>
</dbReference>
<keyword evidence="8 10" id="KW-0067">ATP-binding</keyword>
<dbReference type="InterPro" id="IPR014001">
    <property type="entry name" value="Helicase_ATP-bd"/>
</dbReference>
<evidence type="ECO:0000313" key="13">
    <source>
        <dbReference type="Proteomes" id="UP000075613"/>
    </source>
</evidence>
<evidence type="ECO:0000256" key="8">
    <source>
        <dbReference type="ARBA" id="ARBA00022840"/>
    </source>
</evidence>
<gene>
    <name evidence="12" type="ORF">CI15_07130</name>
</gene>
<protein>
    <recommendedName>
        <fullName evidence="10">Type I restriction enzyme endonuclease subunit</fullName>
        <shortName evidence="10">R protein</shortName>
        <ecNumber evidence="10">3.1.21.3</ecNumber>
    </recommendedName>
</protein>
<comment type="similarity">
    <text evidence="2 10">Belongs to the HsdR family.</text>
</comment>
<dbReference type="STRING" id="1399968.CI15_07130"/>
<keyword evidence="3" id="KW-0540">Nuclease</keyword>
<dbReference type="SMART" id="SM00487">
    <property type="entry name" value="DEXDc"/>
    <property type="match status" value="1"/>
</dbReference>
<evidence type="ECO:0000256" key="1">
    <source>
        <dbReference type="ARBA" id="ARBA00000851"/>
    </source>
</evidence>
<dbReference type="Pfam" id="PF22679">
    <property type="entry name" value="T1R_D3-like"/>
    <property type="match status" value="1"/>
</dbReference>
<evidence type="ECO:0000256" key="3">
    <source>
        <dbReference type="ARBA" id="ARBA00022722"/>
    </source>
</evidence>
<dbReference type="Proteomes" id="UP000075613">
    <property type="component" value="Unassembled WGS sequence"/>
</dbReference>
<dbReference type="PANTHER" id="PTHR30195:SF15">
    <property type="entry name" value="TYPE I RESTRICTION ENZYME HINDI ENDONUCLEASE SUBUNIT"/>
    <property type="match status" value="1"/>
</dbReference>
<dbReference type="GO" id="GO:0009035">
    <property type="term" value="F:type I site-specific deoxyribonuclease activity"/>
    <property type="evidence" value="ECO:0007669"/>
    <property type="project" value="UniProtKB-EC"/>
</dbReference>
<comment type="caution">
    <text evidence="12">The sequence shown here is derived from an EMBL/GenBank/DDBJ whole genome shotgun (WGS) entry which is preliminary data.</text>
</comment>
<dbReference type="PROSITE" id="PS51192">
    <property type="entry name" value="HELICASE_ATP_BIND_1"/>
    <property type="match status" value="1"/>
</dbReference>
<evidence type="ECO:0000256" key="6">
    <source>
        <dbReference type="ARBA" id="ARBA00022759"/>
    </source>
</evidence>
<dbReference type="AlphaFoldDB" id="A0A149PYP3"/>
<dbReference type="GO" id="GO:0004386">
    <property type="term" value="F:helicase activity"/>
    <property type="evidence" value="ECO:0007669"/>
    <property type="project" value="UniProtKB-KW"/>
</dbReference>
<evidence type="ECO:0000256" key="5">
    <source>
        <dbReference type="ARBA" id="ARBA00022747"/>
    </source>
</evidence>
<evidence type="ECO:0000256" key="2">
    <source>
        <dbReference type="ARBA" id="ARBA00008598"/>
    </source>
</evidence>
<keyword evidence="4 10" id="KW-0547">Nucleotide-binding</keyword>
<dbReference type="GO" id="GO:0009307">
    <property type="term" value="P:DNA restriction-modification system"/>
    <property type="evidence" value="ECO:0007669"/>
    <property type="project" value="UniProtKB-KW"/>
</dbReference>
<comment type="subunit">
    <text evidence="10">The type I restriction/modification system is composed of three polypeptides R, M and S.</text>
</comment>
<dbReference type="CDD" id="cd18800">
    <property type="entry name" value="SF2_C_EcoR124I-like"/>
    <property type="match status" value="1"/>
</dbReference>
<evidence type="ECO:0000313" key="12">
    <source>
        <dbReference type="EMBL" id="KXU90178.1"/>
    </source>
</evidence>
<organism evidence="12 13">
    <name type="scientific">Paraburkholderia monticola</name>
    <dbReference type="NCBI Taxonomy" id="1399968"/>
    <lineage>
        <taxon>Bacteria</taxon>
        <taxon>Pseudomonadati</taxon>
        <taxon>Pseudomonadota</taxon>
        <taxon>Betaproteobacteria</taxon>
        <taxon>Burkholderiales</taxon>
        <taxon>Burkholderiaceae</taxon>
        <taxon>Paraburkholderia</taxon>
    </lineage>
</organism>
<keyword evidence="9 10" id="KW-0238">DNA-binding</keyword>
<dbReference type="EC" id="3.1.21.3" evidence="10"/>
<evidence type="ECO:0000256" key="7">
    <source>
        <dbReference type="ARBA" id="ARBA00022801"/>
    </source>
</evidence>
<feature type="domain" description="Helicase ATP-binding" evidence="11">
    <location>
        <begin position="286"/>
        <end position="468"/>
    </location>
</feature>
<dbReference type="Pfam" id="PF04313">
    <property type="entry name" value="HSDR_N"/>
    <property type="match status" value="1"/>
</dbReference>
<evidence type="ECO:0000256" key="9">
    <source>
        <dbReference type="ARBA" id="ARBA00023125"/>
    </source>
</evidence>
<keyword evidence="5 10" id="KW-0680">Restriction system</keyword>
<sequence>MAFLPESGVELALLDQLRGLGYSVEKEEDIGPDGHRPERESYDEVILRKRFENAVALLNPGLPVEARHDAIRKLTQSELPSLLEENRRIHKLMTEGVDVEYYADDGTLAAGKVTLIDFERPEQNDWLAVNQYVVVSGQYTRRPDVVIFVNGLPLAVIELKAPGSGNATLVGAYNQLQTYKKQIPALFNTNALLVTSDGISARVGSLSADLERFMPWRTTDGKDVASKGTPELSTLIEGVFEQHRLLDLLCHFTVFGETGSGLAKIIAGYHQFHAVRHAVSSTVTASSPNGDQRVGVIWHTQGSGKSLLMAFYAGRLVKHPALANPTLVVLTDRNDLDDQLFATFSMCRDLIRQTPVQANSREDLQKVLSRASGGVVFTTIQKFAPEIGESKYPKLTDRRNVVVIADEAHRSQYGFRAKVETKTGEISYGFAKYLRDALPNASFIGFTGTPIEADDVNTPAVFGNYIDVYDISRAVEDGATVPIYYESRLARIELDEKEKPKIDTEIEDLTEDDPEVEQERLKKKWSKIEAVVGSEKRLALVAQDIVAHFESRVVALEGKGMVVCMSRRICVDLYDEIVKLRPDWHSNDDNAGSMKIVMTGAASDPQQWQQHIGSKGRRDLLARRARDPKDPLKLVIVRDMWLTGFDAPCMHTMYVDKPMRGHGLMQAIARVNRVFRDKPAGLIVDYIGIAQNLKSALQQYSKKDQESTGVDEAQAIAVMMEKYEVVRDMYHGFDYASAMSGTPNERLAMMAGAIEWILDLQHRLASVETTKEGKRNAHRRYQDGVLALSKAFALASASDEARVIREEVGFFQAIRAALVKSSIGFWGGQQERELAIQQIVSRAVVSTEIVDILAASGIKSPDISILSDEFLTEVQQMERKNLALEALKKLINDGIRSRSKANVVQTKVFSQRLEEAVARYHANAITTAGVLQELIQLAKDIRAARQRGEETGLSDDEIAFYDALAENESAVQAMGDDKLRLIAHELLVGLRANTSVDWAHRESARARMRVLVKRILRKYGYPPDLQDAAVQMVLQQAEALSTQWSHVAAY</sequence>
<dbReference type="CDD" id="cd22332">
    <property type="entry name" value="HsdR_N"/>
    <property type="match status" value="1"/>
</dbReference>